<organism evidence="2 3">
    <name type="scientific">Actinomycetospora cinnamomea</name>
    <dbReference type="NCBI Taxonomy" id="663609"/>
    <lineage>
        <taxon>Bacteria</taxon>
        <taxon>Bacillati</taxon>
        <taxon>Actinomycetota</taxon>
        <taxon>Actinomycetes</taxon>
        <taxon>Pseudonocardiales</taxon>
        <taxon>Pseudonocardiaceae</taxon>
        <taxon>Actinomycetospora</taxon>
    </lineage>
</organism>
<reference evidence="2 3" key="1">
    <citation type="submission" date="2018-04" db="EMBL/GenBank/DDBJ databases">
        <title>Genomic Encyclopedia of Type Strains, Phase IV (KMG-IV): sequencing the most valuable type-strain genomes for metagenomic binning, comparative biology and taxonomic classification.</title>
        <authorList>
            <person name="Goeker M."/>
        </authorList>
    </citation>
    <scope>NUCLEOTIDE SEQUENCE [LARGE SCALE GENOMIC DNA]</scope>
    <source>
        <strain evidence="2 3">DSM 45771</strain>
    </source>
</reference>
<proteinExistence type="predicted"/>
<sequence>MTSTLILLAAAVATYALRTVLITVVPAHRLPAALRRGLGHLAPAALAALVATAVVGRGGLPVLFVPGPVHAALVALAVAALVAWRTRNPALPVLAAVAVLLCWEVLP</sequence>
<name>A0A2U1FLR2_9PSEU</name>
<dbReference type="RefSeq" id="WP_116707168.1">
    <property type="nucleotide sequence ID" value="NZ_QEKW01000002.1"/>
</dbReference>
<dbReference type="Proteomes" id="UP000245639">
    <property type="component" value="Unassembled WGS sequence"/>
</dbReference>
<keyword evidence="3" id="KW-1185">Reference proteome</keyword>
<feature type="transmembrane region" description="Helical" evidence="1">
    <location>
        <begin position="37"/>
        <end position="55"/>
    </location>
</feature>
<evidence type="ECO:0000313" key="3">
    <source>
        <dbReference type="Proteomes" id="UP000245639"/>
    </source>
</evidence>
<keyword evidence="1" id="KW-0472">Membrane</keyword>
<feature type="transmembrane region" description="Helical" evidence="1">
    <location>
        <begin position="90"/>
        <end position="106"/>
    </location>
</feature>
<dbReference type="AlphaFoldDB" id="A0A2U1FLR2"/>
<gene>
    <name evidence="2" type="ORF">C8D89_102264</name>
</gene>
<evidence type="ECO:0000313" key="2">
    <source>
        <dbReference type="EMBL" id="PVZ13114.1"/>
    </source>
</evidence>
<keyword evidence="1" id="KW-1133">Transmembrane helix</keyword>
<keyword evidence="1" id="KW-0812">Transmembrane</keyword>
<dbReference type="Pfam" id="PF05437">
    <property type="entry name" value="AzlD"/>
    <property type="match status" value="1"/>
</dbReference>
<protein>
    <submittedName>
        <fullName evidence="2">Branched-subunit amino acid transport protein AzlD</fullName>
    </submittedName>
</protein>
<accession>A0A2U1FLR2</accession>
<evidence type="ECO:0000256" key="1">
    <source>
        <dbReference type="SAM" id="Phobius"/>
    </source>
</evidence>
<comment type="caution">
    <text evidence="2">The sequence shown here is derived from an EMBL/GenBank/DDBJ whole genome shotgun (WGS) entry which is preliminary data.</text>
</comment>
<dbReference type="EMBL" id="QEKW01000002">
    <property type="protein sequence ID" value="PVZ13114.1"/>
    <property type="molecule type" value="Genomic_DNA"/>
</dbReference>
<dbReference type="InterPro" id="IPR008407">
    <property type="entry name" value="Brnchd-chn_aa_trnsp_AzlD"/>
</dbReference>
<feature type="transmembrane region" description="Helical" evidence="1">
    <location>
        <begin position="62"/>
        <end position="84"/>
    </location>
</feature>